<reference evidence="1" key="1">
    <citation type="submission" date="2021-09" db="EMBL/GenBank/DDBJ databases">
        <authorList>
            <consortium name="AG Swart"/>
            <person name="Singh M."/>
            <person name="Singh A."/>
            <person name="Seah K."/>
            <person name="Emmerich C."/>
        </authorList>
    </citation>
    <scope>NUCLEOTIDE SEQUENCE</scope>
    <source>
        <strain evidence="1">ATCC30299</strain>
    </source>
</reference>
<comment type="caution">
    <text evidence="1">The sequence shown here is derived from an EMBL/GenBank/DDBJ whole genome shotgun (WGS) entry which is preliminary data.</text>
</comment>
<dbReference type="Proteomes" id="UP001162131">
    <property type="component" value="Unassembled WGS sequence"/>
</dbReference>
<proteinExistence type="predicted"/>
<keyword evidence="2" id="KW-1185">Reference proteome</keyword>
<evidence type="ECO:0000313" key="1">
    <source>
        <dbReference type="EMBL" id="CAG9311179.1"/>
    </source>
</evidence>
<sequence length="108" mass="12374">MDFPMAIAKAESRLQCVAYIAQVLWVQNSYSNSKSDPYLLGFWSATPAYVKELKDIYLDITSSLTKWNYCSSQTILTDKRINVWDSGQIKKESLLNMLSQSIQKVKII</sequence>
<dbReference type="EMBL" id="CAJZBQ010000004">
    <property type="protein sequence ID" value="CAG9311179.1"/>
    <property type="molecule type" value="Genomic_DNA"/>
</dbReference>
<gene>
    <name evidence="1" type="ORF">BSTOLATCC_MIC3471</name>
</gene>
<evidence type="ECO:0000313" key="2">
    <source>
        <dbReference type="Proteomes" id="UP001162131"/>
    </source>
</evidence>
<dbReference type="AlphaFoldDB" id="A0AAU9I7T9"/>
<organism evidence="1 2">
    <name type="scientific">Blepharisma stoltei</name>
    <dbReference type="NCBI Taxonomy" id="1481888"/>
    <lineage>
        <taxon>Eukaryota</taxon>
        <taxon>Sar</taxon>
        <taxon>Alveolata</taxon>
        <taxon>Ciliophora</taxon>
        <taxon>Postciliodesmatophora</taxon>
        <taxon>Heterotrichea</taxon>
        <taxon>Heterotrichida</taxon>
        <taxon>Blepharismidae</taxon>
        <taxon>Blepharisma</taxon>
    </lineage>
</organism>
<protein>
    <submittedName>
        <fullName evidence="1">Uncharacterized protein</fullName>
    </submittedName>
</protein>
<accession>A0AAU9I7T9</accession>
<name>A0AAU9I7T9_9CILI</name>